<keyword evidence="2 4" id="KW-0808">Transferase</keyword>
<dbReference type="Gene3D" id="3.90.550.10">
    <property type="entry name" value="Spore Coat Polysaccharide Biosynthesis Protein SpsA, Chain A"/>
    <property type="match status" value="1"/>
</dbReference>
<dbReference type="OrthoDB" id="396512at2"/>
<accession>I0GTI0</accession>
<feature type="domain" description="Glycosyltransferase 2-like" evidence="3">
    <location>
        <begin position="8"/>
        <end position="187"/>
    </location>
</feature>
<dbReference type="CDD" id="cd00761">
    <property type="entry name" value="Glyco_tranf_GTA_type"/>
    <property type="match status" value="1"/>
</dbReference>
<dbReference type="KEGG" id="sri:SELR_23590"/>
<organism evidence="4 5">
    <name type="scientific">Selenomonas ruminantium subsp. lactilytica (strain NBRC 103574 / TAM6421)</name>
    <dbReference type="NCBI Taxonomy" id="927704"/>
    <lineage>
        <taxon>Bacteria</taxon>
        <taxon>Bacillati</taxon>
        <taxon>Bacillota</taxon>
        <taxon>Negativicutes</taxon>
        <taxon>Selenomonadales</taxon>
        <taxon>Selenomonadaceae</taxon>
        <taxon>Selenomonas</taxon>
    </lineage>
</organism>
<evidence type="ECO:0000259" key="3">
    <source>
        <dbReference type="Pfam" id="PF00535"/>
    </source>
</evidence>
<dbReference type="AlphaFoldDB" id="I0GTI0"/>
<dbReference type="SUPFAM" id="SSF53448">
    <property type="entry name" value="Nucleotide-diphospho-sugar transferases"/>
    <property type="match status" value="1"/>
</dbReference>
<gene>
    <name evidence="4" type="ordered locus">SELR_23590</name>
</gene>
<proteinExistence type="predicted"/>
<protein>
    <submittedName>
        <fullName evidence="4">Putative glycosyl transferase family 2 protein</fullName>
    </submittedName>
</protein>
<keyword evidence="1" id="KW-0328">Glycosyltransferase</keyword>
<evidence type="ECO:0000256" key="2">
    <source>
        <dbReference type="ARBA" id="ARBA00022679"/>
    </source>
</evidence>
<evidence type="ECO:0000313" key="4">
    <source>
        <dbReference type="EMBL" id="BAL84067.1"/>
    </source>
</evidence>
<dbReference type="InterPro" id="IPR001173">
    <property type="entry name" value="Glyco_trans_2-like"/>
</dbReference>
<dbReference type="GO" id="GO:0016757">
    <property type="term" value="F:glycosyltransferase activity"/>
    <property type="evidence" value="ECO:0007669"/>
    <property type="project" value="UniProtKB-KW"/>
</dbReference>
<reference evidence="4 5" key="1">
    <citation type="submission" date="2011-10" db="EMBL/GenBank/DDBJ databases">
        <title>Whole genome sequence of Selenomonas ruminantium subsp. lactilytica TAM6421.</title>
        <authorList>
            <person name="Oguchi A."/>
            <person name="Ankai A."/>
            <person name="Kaneko J."/>
            <person name="Yamada-Narita S."/>
            <person name="Fukui S."/>
            <person name="Takahashi M."/>
            <person name="Onodera T."/>
            <person name="Kojima S."/>
            <person name="Fushimi T."/>
            <person name="Abe N."/>
            <person name="Kamio Y."/>
            <person name="Yamazaki S."/>
            <person name="Fujita N."/>
        </authorList>
    </citation>
    <scope>NUCLEOTIDE SEQUENCE [LARGE SCALE GENOMIC DNA]</scope>
    <source>
        <strain evidence="5">NBRC 103574 / TAM6421</strain>
    </source>
</reference>
<dbReference type="Pfam" id="PF00535">
    <property type="entry name" value="Glycos_transf_2"/>
    <property type="match status" value="1"/>
</dbReference>
<dbReference type="PANTHER" id="PTHR22916">
    <property type="entry name" value="GLYCOSYLTRANSFERASE"/>
    <property type="match status" value="1"/>
</dbReference>
<dbReference type="HOGENOM" id="CLU_025996_25_3_9"/>
<dbReference type="EMBL" id="AP012292">
    <property type="protein sequence ID" value="BAL84067.1"/>
    <property type="molecule type" value="Genomic_DNA"/>
</dbReference>
<sequence length="424" mass="48823">MKGYVKISIIVPIFNAEKYLSRCLNSLIGQTLKEIEIICVDDASTDGSTAIVQQYAARDERVKLFYSSGNEVPSRNLGQSIARNIGLVVASGEYILMVDADDWLELDAAKKLYELSTKDRLDILYFGFVFEYEDDKIRQKEKGMVVRTRAGACIDKAINGQEMFVLQLRNNAQLGVVWAAVFKREFLHDSRLFFNEELRFEEDCLFSLQAILRADRTKCIDVPLYHYYRRHASVTTDVFTEKYLMDKFIQACYAMKEVLYQKNILPDNMECISRWLGGHFSLVHRIWNDNFNIIDGGKIVFLRPWENIALEVFKCIVRPEPSLHKFTDEELCLMKNCNTVIVYGAGYVAGRTLIYLHNLGIDKFKIAVTNKTNNYFMGNEICDINELCRKSPNNVVLLAVMPDKQIEMINVLKLLGNQTYICMV</sequence>
<dbReference type="PATRIC" id="fig|927704.6.peg.2442"/>
<dbReference type="PANTHER" id="PTHR22916:SF51">
    <property type="entry name" value="GLYCOSYLTRANSFERASE EPSH-RELATED"/>
    <property type="match status" value="1"/>
</dbReference>
<evidence type="ECO:0000256" key="1">
    <source>
        <dbReference type="ARBA" id="ARBA00022676"/>
    </source>
</evidence>
<name>I0GTI0_SELRL</name>
<evidence type="ECO:0000313" key="5">
    <source>
        <dbReference type="Proteomes" id="UP000007887"/>
    </source>
</evidence>
<dbReference type="InterPro" id="IPR029044">
    <property type="entry name" value="Nucleotide-diphossugar_trans"/>
</dbReference>
<dbReference type="RefSeq" id="WP_014425489.1">
    <property type="nucleotide sequence ID" value="NC_017068.1"/>
</dbReference>
<dbReference type="eggNOG" id="COG1216">
    <property type="taxonomic scope" value="Bacteria"/>
</dbReference>
<dbReference type="Proteomes" id="UP000007887">
    <property type="component" value="Chromosome"/>
</dbReference>